<evidence type="ECO:0000256" key="1">
    <source>
        <dbReference type="SAM" id="MobiDB-lite"/>
    </source>
</evidence>
<evidence type="ECO:0000313" key="2">
    <source>
        <dbReference type="EMBL" id="AFK34087.1"/>
    </source>
</evidence>
<feature type="compositionally biased region" description="Low complexity" evidence="1">
    <location>
        <begin position="130"/>
        <end position="148"/>
    </location>
</feature>
<organism evidence="2">
    <name type="scientific">Medicago truncatula</name>
    <name type="common">Barrel medic</name>
    <name type="synonym">Medicago tribuloides</name>
    <dbReference type="NCBI Taxonomy" id="3880"/>
    <lineage>
        <taxon>Eukaryota</taxon>
        <taxon>Viridiplantae</taxon>
        <taxon>Streptophyta</taxon>
        <taxon>Embryophyta</taxon>
        <taxon>Tracheophyta</taxon>
        <taxon>Spermatophyta</taxon>
        <taxon>Magnoliopsida</taxon>
        <taxon>eudicotyledons</taxon>
        <taxon>Gunneridae</taxon>
        <taxon>Pentapetalae</taxon>
        <taxon>rosids</taxon>
        <taxon>fabids</taxon>
        <taxon>Fabales</taxon>
        <taxon>Fabaceae</taxon>
        <taxon>Papilionoideae</taxon>
        <taxon>50 kb inversion clade</taxon>
        <taxon>NPAAA clade</taxon>
        <taxon>Hologalegina</taxon>
        <taxon>IRL clade</taxon>
        <taxon>Trifolieae</taxon>
        <taxon>Medicago</taxon>
    </lineage>
</organism>
<feature type="compositionally biased region" description="Polar residues" evidence="1">
    <location>
        <begin position="111"/>
        <end position="128"/>
    </location>
</feature>
<name>I3S1E5_MEDTR</name>
<sequence length="148" mass="15785">MPPISLPATGPASNATTTVSSNFIFPALLFPVKYPLAYFLISPTSAHSVSVSMLSPVHFLQIWLPASTSGTFTFSVTFSPVKFLTSSSPYLTWFDSTWASTTSLVPFPLHSTTSPDSKPSSLKTTIFQVPSPNSKPSPSTSSMSPTMS</sequence>
<dbReference type="AlphaFoldDB" id="I3S1E5"/>
<reference evidence="2" key="1">
    <citation type="submission" date="2012-05" db="EMBL/GenBank/DDBJ databases">
        <authorList>
            <person name="Krishnakumar V."/>
            <person name="Cheung F."/>
            <person name="Xiao Y."/>
            <person name="Chan A."/>
            <person name="Moskal W.A."/>
            <person name="Town C.D."/>
        </authorList>
    </citation>
    <scope>NUCLEOTIDE SEQUENCE</scope>
</reference>
<feature type="region of interest" description="Disordered" evidence="1">
    <location>
        <begin position="111"/>
        <end position="148"/>
    </location>
</feature>
<protein>
    <submittedName>
        <fullName evidence="2">Uncharacterized protein</fullName>
    </submittedName>
</protein>
<proteinExistence type="evidence at transcript level"/>
<accession>I3S1E5</accession>
<dbReference type="EMBL" id="BT134292">
    <property type="protein sequence ID" value="AFK34087.1"/>
    <property type="molecule type" value="mRNA"/>
</dbReference>